<evidence type="ECO:0008006" key="4">
    <source>
        <dbReference type="Google" id="ProtNLM"/>
    </source>
</evidence>
<reference evidence="2 3" key="1">
    <citation type="submission" date="2020-08" db="EMBL/GenBank/DDBJ databases">
        <title>Genomic Encyclopedia of Type Strains, Phase III (KMG-III): the genomes of soil and plant-associated and newly described type strains.</title>
        <authorList>
            <person name="Whitman W."/>
        </authorList>
    </citation>
    <scope>NUCLEOTIDE SEQUENCE [LARGE SCALE GENOMIC DNA]</scope>
    <source>
        <strain evidence="2 3">CECT 8712</strain>
    </source>
</reference>
<keyword evidence="1" id="KW-1133">Transmembrane helix</keyword>
<dbReference type="RefSeq" id="WP_343064910.1">
    <property type="nucleotide sequence ID" value="NZ_JACHJO010000003.1"/>
</dbReference>
<dbReference type="Proteomes" id="UP000536604">
    <property type="component" value="Unassembled WGS sequence"/>
</dbReference>
<accession>A0A841ISC3</accession>
<keyword evidence="3" id="KW-1185">Reference proteome</keyword>
<evidence type="ECO:0000313" key="3">
    <source>
        <dbReference type="Proteomes" id="UP000536604"/>
    </source>
</evidence>
<organism evidence="2 3">
    <name type="scientific">Nocardiopsis algeriensis</name>
    <dbReference type="NCBI Taxonomy" id="1478215"/>
    <lineage>
        <taxon>Bacteria</taxon>
        <taxon>Bacillati</taxon>
        <taxon>Actinomycetota</taxon>
        <taxon>Actinomycetes</taxon>
        <taxon>Streptosporangiales</taxon>
        <taxon>Nocardiopsidaceae</taxon>
        <taxon>Nocardiopsis</taxon>
    </lineage>
</organism>
<dbReference type="AlphaFoldDB" id="A0A841ISC3"/>
<dbReference type="EMBL" id="JACHJO010000003">
    <property type="protein sequence ID" value="MBB6119098.1"/>
    <property type="molecule type" value="Genomic_DNA"/>
</dbReference>
<keyword evidence="1" id="KW-0812">Transmembrane</keyword>
<protein>
    <recommendedName>
        <fullName evidence="4">DUF3558 domain-containing protein</fullName>
    </recommendedName>
</protein>
<evidence type="ECO:0000256" key="1">
    <source>
        <dbReference type="SAM" id="Phobius"/>
    </source>
</evidence>
<sequence>MSFPHDPETVPPAQPQNRGCAITGLVAGAVVLLLLAAGAVWYVLDRDAPDNGAYDAAPECSVGETDVLDELMPGYELEFEEPLGSPQDPYGSGRQCRWAIPGGPGEEVPSAATLVVVAAPDPGGETIAEATFDATVSGQDTTPVADLGDEAVAWTARDRFVFACVGIRVSNLYAEACYGTAADYSAYGYGDEDRTTERAEEYARSVVTALPAPDQAY</sequence>
<evidence type="ECO:0000313" key="2">
    <source>
        <dbReference type="EMBL" id="MBB6119098.1"/>
    </source>
</evidence>
<name>A0A841ISC3_9ACTN</name>
<feature type="transmembrane region" description="Helical" evidence="1">
    <location>
        <begin position="21"/>
        <end position="44"/>
    </location>
</feature>
<gene>
    <name evidence="2" type="ORF">FHS13_001033</name>
</gene>
<comment type="caution">
    <text evidence="2">The sequence shown here is derived from an EMBL/GenBank/DDBJ whole genome shotgun (WGS) entry which is preliminary data.</text>
</comment>
<keyword evidence="1" id="KW-0472">Membrane</keyword>
<proteinExistence type="predicted"/>